<dbReference type="EMBL" id="JBHRWK010000143">
    <property type="protein sequence ID" value="MFC3456146.1"/>
    <property type="molecule type" value="Genomic_DNA"/>
</dbReference>
<dbReference type="InterPro" id="IPR000792">
    <property type="entry name" value="Tscrpt_reg_LuxR_C"/>
</dbReference>
<dbReference type="InterPro" id="IPR036388">
    <property type="entry name" value="WH-like_DNA-bd_sf"/>
</dbReference>
<accession>A0ABV7PAG8</accession>
<dbReference type="Proteomes" id="UP001595645">
    <property type="component" value="Unassembled WGS sequence"/>
</dbReference>
<feature type="domain" description="HTH luxR-type" evidence="1">
    <location>
        <begin position="13"/>
        <end position="47"/>
    </location>
</feature>
<dbReference type="InterPro" id="IPR016032">
    <property type="entry name" value="Sig_transdc_resp-reg_C-effctor"/>
</dbReference>
<proteinExistence type="predicted"/>
<dbReference type="RefSeq" id="WP_378247244.1">
    <property type="nucleotide sequence ID" value="NZ_JBHRWK010000143.1"/>
</dbReference>
<sequence length="89" mass="9961">MIRRWSETCDTSKLSSKERKVANLAQAGLRNGEIAKRLRLTTSTVDFIFPTSTTNSRSPDEVNCVLFEFLSCRPASLYTIASRPDTSCL</sequence>
<dbReference type="Pfam" id="PF00196">
    <property type="entry name" value="GerE"/>
    <property type="match status" value="1"/>
</dbReference>
<evidence type="ECO:0000313" key="3">
    <source>
        <dbReference type="Proteomes" id="UP001595645"/>
    </source>
</evidence>
<dbReference type="SUPFAM" id="SSF46894">
    <property type="entry name" value="C-terminal effector domain of the bipartite response regulators"/>
    <property type="match status" value="1"/>
</dbReference>
<dbReference type="PRINTS" id="PR00038">
    <property type="entry name" value="HTHLUXR"/>
</dbReference>
<reference evidence="3" key="1">
    <citation type="journal article" date="2019" name="Int. J. Syst. Evol. Microbiol.">
        <title>The Global Catalogue of Microorganisms (GCM) 10K type strain sequencing project: providing services to taxonomists for standard genome sequencing and annotation.</title>
        <authorList>
            <consortium name="The Broad Institute Genomics Platform"/>
            <consortium name="The Broad Institute Genome Sequencing Center for Infectious Disease"/>
            <person name="Wu L."/>
            <person name="Ma J."/>
        </authorList>
    </citation>
    <scope>NUCLEOTIDE SEQUENCE [LARGE SCALE GENOMIC DNA]</scope>
    <source>
        <strain evidence="3">CGMCC 4.7676</strain>
    </source>
</reference>
<keyword evidence="3" id="KW-1185">Reference proteome</keyword>
<dbReference type="Gene3D" id="1.10.10.10">
    <property type="entry name" value="Winged helix-like DNA-binding domain superfamily/Winged helix DNA-binding domain"/>
    <property type="match status" value="1"/>
</dbReference>
<comment type="caution">
    <text evidence="2">The sequence shown here is derived from an EMBL/GenBank/DDBJ whole genome shotgun (WGS) entry which is preliminary data.</text>
</comment>
<name>A0ABV7PAG8_9PSEU</name>
<gene>
    <name evidence="2" type="ORF">ACFOSH_42545</name>
</gene>
<protein>
    <submittedName>
        <fullName evidence="2">LuxR C-terminal-related transcriptional regulator</fullName>
    </submittedName>
</protein>
<evidence type="ECO:0000259" key="1">
    <source>
        <dbReference type="Pfam" id="PF00196"/>
    </source>
</evidence>
<evidence type="ECO:0000313" key="2">
    <source>
        <dbReference type="EMBL" id="MFC3456146.1"/>
    </source>
</evidence>
<organism evidence="2 3">
    <name type="scientific">Amycolatopsis speibonae</name>
    <dbReference type="NCBI Taxonomy" id="1450224"/>
    <lineage>
        <taxon>Bacteria</taxon>
        <taxon>Bacillati</taxon>
        <taxon>Actinomycetota</taxon>
        <taxon>Actinomycetes</taxon>
        <taxon>Pseudonocardiales</taxon>
        <taxon>Pseudonocardiaceae</taxon>
        <taxon>Amycolatopsis</taxon>
    </lineage>
</organism>